<dbReference type="NCBIfam" id="TIGR00229">
    <property type="entry name" value="sensory_box"/>
    <property type="match status" value="1"/>
</dbReference>
<dbReference type="SUPFAM" id="SSF47384">
    <property type="entry name" value="Homodimeric domain of signal transducing histidine kinase"/>
    <property type="match status" value="1"/>
</dbReference>
<dbReference type="CDD" id="cd17546">
    <property type="entry name" value="REC_hyHK_CKI1_RcsC-like"/>
    <property type="match status" value="1"/>
</dbReference>
<feature type="region of interest" description="Disordered" evidence="4">
    <location>
        <begin position="710"/>
        <end position="771"/>
    </location>
</feature>
<feature type="compositionally biased region" description="Polar residues" evidence="4">
    <location>
        <begin position="725"/>
        <end position="736"/>
    </location>
</feature>
<dbReference type="SMART" id="SM00086">
    <property type="entry name" value="PAC"/>
    <property type="match status" value="2"/>
</dbReference>
<dbReference type="InterPro" id="IPR004358">
    <property type="entry name" value="Sig_transdc_His_kin-like_C"/>
</dbReference>
<dbReference type="Pfam" id="PF00512">
    <property type="entry name" value="HisKA"/>
    <property type="match status" value="1"/>
</dbReference>
<dbReference type="InterPro" id="IPR003661">
    <property type="entry name" value="HisK_dim/P_dom"/>
</dbReference>
<dbReference type="Pfam" id="PF00072">
    <property type="entry name" value="Response_reg"/>
    <property type="match status" value="1"/>
</dbReference>
<sequence>MTRPPPFSRANSSPTFPASASPLPADSREPQTLHAAVLHQLPLPHLVFDSFLRLHALNDAARQIFGVTSGHGGPQPGGEAFPPGGADVFFCVTPEMQVGGGSAADKIRRELDRLAKHQEETFGASEWTWSEGDKVELKSGRVPGLRWTAEAKVTHFVPPEVANDPGTGVPLETVQRSSYIGSTPDEEEELSDWVSNGRRDTVVPSRTPSRAPWYSILLLRPWRETQHLGPSADKILHHRRSFSLDTPIATHVPAFTTSHPSADATADTRSPLSAATSRHDSLALSDQTPTLGSALAFQNSFSHSTLAQRRESNASLAAARAAAAGEPVADKADAARGHPALTDDGATLRLSENTLAEAQAISPGTAAKTAFAGSGGTTSSSGSAGSTGAVSLLSSATATTAATSPPSRRGSGASTLKVTPEAMRGMGISVSSAGIQLSQSTPIEKPRLARTSMLSSTPLDVDESAMSTPTSTRPSDGTTPTLVGSAPMSLNLPPHKHASRPLAYSENFSLASSSSAPSSIASSVPPPLPSPRPTSLPPLPLKPPKAAPDTPALLKFAAIANLPNTGVIIANTELSSGYVNATARELLMGVPASDGIATDSPSRDVNGVKEEWWELGHWSVEDEPWSSVSNGTQVSTASQPFFSPSAELRANPLDANDLTFKSIIRSGDAVSVERGKGTAGSGLRIGQPGETSRLRTTLAGILARSLVSDERKKAALGKGGPLTGGKSNVFRSSAPSPSGLRSPGVESNASSNGSSSTTSGQPPQFIAAGGVGAQGKKPYKVFDPSFGQRMIDPFEPLLEMTARRGQMPPSVNPDDSDEDEDGSTAANGMIVGVEVEVWEADPASTLRQNSFVSAEPELVAQRRKRVRRRILEVTASPIFAPRNDGSKQHLGGVLLVRDVTDDRKRWVSRGELSTKKKKGKEGYFKQILDNLPQLIWTTSKLGSHTYYNKVWYDYTGLEPEQSLGLGWQSPFHPDDMPNTLKAWSHSLETGEPYAVEYRCRRYDGEWRWMLGRALPYRDADGAIQGWFGTCTDFDELYHMREKLRSTIQQNDAVVQGAGCLLIAVDTQYRVTFFEGAHRDGVLAEARVVGRVEGQDYRVLSPVPELLVGVEKVIQGAESSQQVEWQQRQRSYRCLLTPLTEHRDGTTRINGCIIVAHDITDLVSTQARLQQSYEERARLQVAETTATEASRLKSEFLALTSHELRTPIAHMLGLSELLLAEDLTESQKNLASQILRSGDVLLEMIGQVLDMGKVEAGKLDLEVRPFSLNDLSSDARLFATAASKKGLAFIEDVDEFKAPVQGDMPRLRQVLTNLLSNAIKFTKTGSVTLRVKRVREDAENITVRWQVQDTGIGVKREAIRSLFKPFHQADVSTSRQFGGTGLGLSISKNLIELMGGLIRLESEYGVGTTMTVELKLPKMPELLVDQAASTLASDEDIRRDDIWVLVVDDNKLNRDIITRLLIKMGFNVDSVSSGYEALEHVEKKAYDVVLMDHQMDGLDGLETTVRIRQSSNPQVADLKVIALTASALKGDQERFLASGADGYLSKPVRSAVLRSTILRTLQTSHPPNLAAAVSAANAAAKIVSASRLKEVASSAASSELNANSEEQAGLEDSVPSVRRRPSHPSYDEGSGRRRQD</sequence>
<evidence type="ECO:0000256" key="3">
    <source>
        <dbReference type="PROSITE-ProRule" id="PRU00169"/>
    </source>
</evidence>
<dbReference type="PROSITE" id="PS50109">
    <property type="entry name" value="HIS_KIN"/>
    <property type="match status" value="1"/>
</dbReference>
<name>A0A511KIW5_RHOTO</name>
<dbReference type="CDD" id="cd00082">
    <property type="entry name" value="HisKA"/>
    <property type="match status" value="1"/>
</dbReference>
<keyword evidence="1 3" id="KW-0597">Phosphoprotein</keyword>
<organism evidence="9 10">
    <name type="scientific">Rhodotorula toruloides</name>
    <name type="common">Yeast</name>
    <name type="synonym">Rhodosporidium toruloides</name>
    <dbReference type="NCBI Taxonomy" id="5286"/>
    <lineage>
        <taxon>Eukaryota</taxon>
        <taxon>Fungi</taxon>
        <taxon>Dikarya</taxon>
        <taxon>Basidiomycota</taxon>
        <taxon>Pucciniomycotina</taxon>
        <taxon>Microbotryomycetes</taxon>
        <taxon>Sporidiobolales</taxon>
        <taxon>Sporidiobolaceae</taxon>
        <taxon>Rhodotorula</taxon>
    </lineage>
</organism>
<dbReference type="OrthoDB" id="10266508at2759"/>
<feature type="modified residue" description="4-aspartylphosphate" evidence="3">
    <location>
        <position position="1491"/>
    </location>
</feature>
<protein>
    <submittedName>
        <fullName evidence="9">Histidine kinase HHK6p</fullName>
    </submittedName>
</protein>
<dbReference type="InterPro" id="IPR036097">
    <property type="entry name" value="HisK_dim/P_sf"/>
</dbReference>
<feature type="region of interest" description="Disordered" evidence="4">
    <location>
        <begin position="672"/>
        <end position="691"/>
    </location>
</feature>
<dbReference type="Gene3D" id="3.40.50.2300">
    <property type="match status" value="1"/>
</dbReference>
<dbReference type="GO" id="GO:0000155">
    <property type="term" value="F:phosphorelay sensor kinase activity"/>
    <property type="evidence" value="ECO:0007669"/>
    <property type="project" value="InterPro"/>
</dbReference>
<dbReference type="InterPro" id="IPR003594">
    <property type="entry name" value="HATPase_dom"/>
</dbReference>
<dbReference type="SMART" id="SM00448">
    <property type="entry name" value="REC"/>
    <property type="match status" value="1"/>
</dbReference>
<evidence type="ECO:0000313" key="9">
    <source>
        <dbReference type="EMBL" id="GEM10332.1"/>
    </source>
</evidence>
<feature type="domain" description="Histidine kinase" evidence="5">
    <location>
        <begin position="1198"/>
        <end position="1417"/>
    </location>
</feature>
<evidence type="ECO:0000256" key="1">
    <source>
        <dbReference type="ARBA" id="ARBA00022553"/>
    </source>
</evidence>
<dbReference type="SUPFAM" id="SSF52172">
    <property type="entry name" value="CheY-like"/>
    <property type="match status" value="1"/>
</dbReference>
<proteinExistence type="predicted"/>
<accession>A0A511KIW5</accession>
<feature type="region of interest" description="Disordered" evidence="4">
    <location>
        <begin position="804"/>
        <end position="824"/>
    </location>
</feature>
<comment type="caution">
    <text evidence="9">The sequence shown here is derived from an EMBL/GenBank/DDBJ whole genome shotgun (WGS) entry which is preliminary data.</text>
</comment>
<dbReference type="FunFam" id="3.30.450.20:FF:000099">
    <property type="entry name" value="Sensory box sensor histidine kinase"/>
    <property type="match status" value="1"/>
</dbReference>
<dbReference type="PROSITE" id="PS50110">
    <property type="entry name" value="RESPONSE_REGULATORY"/>
    <property type="match status" value="1"/>
</dbReference>
<dbReference type="Pfam" id="PF02518">
    <property type="entry name" value="HATPase_c"/>
    <property type="match status" value="1"/>
</dbReference>
<dbReference type="Proteomes" id="UP000321518">
    <property type="component" value="Unassembled WGS sequence"/>
</dbReference>
<dbReference type="Gene3D" id="3.30.450.20">
    <property type="entry name" value="PAS domain"/>
    <property type="match status" value="2"/>
</dbReference>
<evidence type="ECO:0000259" key="7">
    <source>
        <dbReference type="PROSITE" id="PS50112"/>
    </source>
</evidence>
<feature type="region of interest" description="Disordered" evidence="4">
    <location>
        <begin position="515"/>
        <end position="546"/>
    </location>
</feature>
<feature type="compositionally biased region" description="Polar residues" evidence="4">
    <location>
        <begin position="267"/>
        <end position="276"/>
    </location>
</feature>
<evidence type="ECO:0000256" key="4">
    <source>
        <dbReference type="SAM" id="MobiDB-lite"/>
    </source>
</evidence>
<dbReference type="CDD" id="cd16922">
    <property type="entry name" value="HATPase_EvgS-ArcB-TorS-like"/>
    <property type="match status" value="1"/>
</dbReference>
<feature type="region of interest" description="Disordered" evidence="4">
    <location>
        <begin position="1592"/>
        <end position="1635"/>
    </location>
</feature>
<dbReference type="PANTHER" id="PTHR45339:SF1">
    <property type="entry name" value="HYBRID SIGNAL TRANSDUCTION HISTIDINE KINASE J"/>
    <property type="match status" value="1"/>
</dbReference>
<dbReference type="InterPro" id="IPR035965">
    <property type="entry name" value="PAS-like_dom_sf"/>
</dbReference>
<gene>
    <name evidence="9" type="ORF">Rt10032_c10g4349</name>
</gene>
<reference evidence="9 10" key="1">
    <citation type="submission" date="2019-07" db="EMBL/GenBank/DDBJ databases">
        <title>Rhodotorula toruloides NBRC10032 genome sequencing.</title>
        <authorList>
            <person name="Shida Y."/>
            <person name="Takaku H."/>
            <person name="Ogasawara W."/>
            <person name="Mori K."/>
        </authorList>
    </citation>
    <scope>NUCLEOTIDE SEQUENCE [LARGE SCALE GENOMIC DNA]</scope>
    <source>
        <strain evidence="9 10">NBRC10032</strain>
    </source>
</reference>
<feature type="compositionally biased region" description="Pro residues" evidence="4">
    <location>
        <begin position="524"/>
        <end position="546"/>
    </location>
</feature>
<dbReference type="SMART" id="SM00387">
    <property type="entry name" value="HATPase_c"/>
    <property type="match status" value="1"/>
</dbReference>
<evidence type="ECO:0000259" key="6">
    <source>
        <dbReference type="PROSITE" id="PS50110"/>
    </source>
</evidence>
<evidence type="ECO:0000259" key="5">
    <source>
        <dbReference type="PROSITE" id="PS50109"/>
    </source>
</evidence>
<dbReference type="EMBL" id="BJWK01000010">
    <property type="protein sequence ID" value="GEM10332.1"/>
    <property type="molecule type" value="Genomic_DNA"/>
</dbReference>
<dbReference type="InterPro" id="IPR000700">
    <property type="entry name" value="PAS-assoc_C"/>
</dbReference>
<feature type="compositionally biased region" description="Basic and acidic residues" evidence="4">
    <location>
        <begin position="1624"/>
        <end position="1635"/>
    </location>
</feature>
<feature type="compositionally biased region" description="Low complexity" evidence="4">
    <location>
        <begin position="1592"/>
        <end position="1606"/>
    </location>
</feature>
<feature type="region of interest" description="Disordered" evidence="4">
    <location>
        <begin position="455"/>
        <end position="499"/>
    </location>
</feature>
<dbReference type="PRINTS" id="PR00344">
    <property type="entry name" value="BCTRLSENSOR"/>
</dbReference>
<evidence type="ECO:0000259" key="8">
    <source>
        <dbReference type="PROSITE" id="PS50113"/>
    </source>
</evidence>
<dbReference type="FunFam" id="3.30.565.10:FF:000010">
    <property type="entry name" value="Sensor histidine kinase RcsC"/>
    <property type="match status" value="1"/>
</dbReference>
<dbReference type="InterPro" id="IPR013655">
    <property type="entry name" value="PAS_fold_3"/>
</dbReference>
<dbReference type="InterPro" id="IPR001610">
    <property type="entry name" value="PAC"/>
</dbReference>
<feature type="compositionally biased region" description="Polar residues" evidence="4">
    <location>
        <begin position="465"/>
        <end position="482"/>
    </location>
</feature>
<dbReference type="SMART" id="SM00091">
    <property type="entry name" value="PAS"/>
    <property type="match status" value="2"/>
</dbReference>
<dbReference type="SMART" id="SM00388">
    <property type="entry name" value="HisKA"/>
    <property type="match status" value="1"/>
</dbReference>
<feature type="domain" description="Response regulatory" evidence="6">
    <location>
        <begin position="1442"/>
        <end position="1560"/>
    </location>
</feature>
<evidence type="ECO:0000313" key="10">
    <source>
        <dbReference type="Proteomes" id="UP000321518"/>
    </source>
</evidence>
<dbReference type="PANTHER" id="PTHR45339">
    <property type="entry name" value="HYBRID SIGNAL TRANSDUCTION HISTIDINE KINASE J"/>
    <property type="match status" value="1"/>
</dbReference>
<dbReference type="InterPro" id="IPR011006">
    <property type="entry name" value="CheY-like_superfamily"/>
</dbReference>
<keyword evidence="9" id="KW-0808">Transferase</keyword>
<dbReference type="SUPFAM" id="SSF55785">
    <property type="entry name" value="PYP-like sensor domain (PAS domain)"/>
    <property type="match status" value="1"/>
</dbReference>
<dbReference type="Gene3D" id="1.10.287.130">
    <property type="match status" value="1"/>
</dbReference>
<keyword evidence="2" id="KW-0902">Two-component regulatory system</keyword>
<dbReference type="Pfam" id="PF08447">
    <property type="entry name" value="PAS_3"/>
    <property type="match status" value="1"/>
</dbReference>
<feature type="compositionally biased region" description="Polar residues" evidence="4">
    <location>
        <begin position="9"/>
        <end position="18"/>
    </location>
</feature>
<dbReference type="InterPro" id="IPR036890">
    <property type="entry name" value="HATPase_C_sf"/>
</dbReference>
<dbReference type="InterPro" id="IPR001789">
    <property type="entry name" value="Sig_transdc_resp-reg_receiver"/>
</dbReference>
<dbReference type="CDD" id="cd00130">
    <property type="entry name" value="PAS"/>
    <property type="match status" value="1"/>
</dbReference>
<evidence type="ECO:0000256" key="2">
    <source>
        <dbReference type="ARBA" id="ARBA00023012"/>
    </source>
</evidence>
<feature type="region of interest" description="Disordered" evidence="4">
    <location>
        <begin position="255"/>
        <end position="280"/>
    </location>
</feature>
<feature type="region of interest" description="Disordered" evidence="4">
    <location>
        <begin position="1"/>
        <end position="28"/>
    </location>
</feature>
<dbReference type="InterPro" id="IPR000014">
    <property type="entry name" value="PAS"/>
</dbReference>
<dbReference type="PROSITE" id="PS50113">
    <property type="entry name" value="PAC"/>
    <property type="match status" value="1"/>
</dbReference>
<feature type="compositionally biased region" description="Low complexity" evidence="4">
    <location>
        <begin position="747"/>
        <end position="760"/>
    </location>
</feature>
<feature type="domain" description="PAC" evidence="8">
    <location>
        <begin position="993"/>
        <end position="1045"/>
    </location>
</feature>
<dbReference type="PROSITE" id="PS50112">
    <property type="entry name" value="PAS"/>
    <property type="match status" value="1"/>
</dbReference>
<keyword evidence="9" id="KW-0418">Kinase</keyword>
<dbReference type="InterPro" id="IPR005467">
    <property type="entry name" value="His_kinase_dom"/>
</dbReference>
<feature type="domain" description="PAS" evidence="7">
    <location>
        <begin position="920"/>
        <end position="990"/>
    </location>
</feature>
<dbReference type="SUPFAM" id="SSF55874">
    <property type="entry name" value="ATPase domain of HSP90 chaperone/DNA topoisomerase II/histidine kinase"/>
    <property type="match status" value="1"/>
</dbReference>
<dbReference type="Gene3D" id="3.30.565.10">
    <property type="entry name" value="Histidine kinase-like ATPase, C-terminal domain"/>
    <property type="match status" value="1"/>
</dbReference>